<feature type="transmembrane region" description="Helical" evidence="7">
    <location>
        <begin position="394"/>
        <end position="415"/>
    </location>
</feature>
<proteinExistence type="predicted"/>
<dbReference type="PANTHER" id="PTHR43549">
    <property type="entry name" value="MULTIDRUG RESISTANCE PROTEIN YPNP-RELATED"/>
    <property type="match status" value="1"/>
</dbReference>
<feature type="transmembrane region" description="Helical" evidence="7">
    <location>
        <begin position="325"/>
        <end position="345"/>
    </location>
</feature>
<feature type="transmembrane region" description="Helical" evidence="7">
    <location>
        <begin position="20"/>
        <end position="37"/>
    </location>
</feature>
<feature type="transmembrane region" description="Helical" evidence="7">
    <location>
        <begin position="199"/>
        <end position="220"/>
    </location>
</feature>
<evidence type="ECO:0000256" key="1">
    <source>
        <dbReference type="ARBA" id="ARBA00004651"/>
    </source>
</evidence>
<dbReference type="NCBIfam" id="TIGR00797">
    <property type="entry name" value="matE"/>
    <property type="match status" value="1"/>
</dbReference>
<dbReference type="AlphaFoldDB" id="B0N403"/>
<evidence type="ECO:0000256" key="5">
    <source>
        <dbReference type="ARBA" id="ARBA00022989"/>
    </source>
</evidence>
<dbReference type="eggNOG" id="COG0534">
    <property type="taxonomic scope" value="Bacteria"/>
</dbReference>
<feature type="transmembrane region" description="Helical" evidence="7">
    <location>
        <begin position="175"/>
        <end position="193"/>
    </location>
</feature>
<name>B0N403_9FIRM</name>
<evidence type="ECO:0000256" key="7">
    <source>
        <dbReference type="SAM" id="Phobius"/>
    </source>
</evidence>
<protein>
    <submittedName>
        <fullName evidence="8">MATE efflux family protein</fullName>
    </submittedName>
</protein>
<dbReference type="Proteomes" id="UP000005798">
    <property type="component" value="Unassembled WGS sequence"/>
</dbReference>
<reference evidence="8" key="1">
    <citation type="submission" date="2007-11" db="EMBL/GenBank/DDBJ databases">
        <authorList>
            <person name="Fulton L."/>
            <person name="Clifton S."/>
            <person name="Fulton B."/>
            <person name="Xu J."/>
            <person name="Minx P."/>
            <person name="Pepin K.H."/>
            <person name="Johnson M."/>
            <person name="Thiruvilangam P."/>
            <person name="Bhonagiri V."/>
            <person name="Nash W.E."/>
            <person name="Mardis E.R."/>
            <person name="Wilson R.K."/>
        </authorList>
    </citation>
    <scope>NUCLEOTIDE SEQUENCE [LARGE SCALE GENOMIC DNA]</scope>
    <source>
        <strain evidence="8">DSM 1402</strain>
    </source>
</reference>
<feature type="transmembrane region" description="Helical" evidence="7">
    <location>
        <begin position="143"/>
        <end position="168"/>
    </location>
</feature>
<keyword evidence="9" id="KW-1185">Reference proteome</keyword>
<sequence length="452" mass="49439">MLKRGRFMADQSTDLIKGSIYKSILWFSIPLLIGNLFQQLYNTVDSYVVGNYVNSNALAAVGASTPVINMLVGFFMGLATGAGVVISQYFGARRIEKMQRAVHSSLALTGVLCVVFTVVGLLCTQPLLKAIGVPQEVLPHSSMYLMIYFCGISFGLVYNMGSGILRAIGDSKRPLIYLIVASVVNIALDFLFVCSFNWGIAGVGIATVIAQAISAVMVMYQLIHTKEDYRVQINEISFDKHIVRKIVQVGFPAAFQQSLTSFSNVIVQSYINSFGTAAMAGYSSTIRIDGFLQLPLQSFNMAITTFVGQNMGAKQYQRVRQGVKAAWLMCSIVILAGSITMGLFGSELVGIFTNDKAVIAAGVTMINVFAPCYIILPIVQILNGTLRGAGLSKVPMYFMVGSFVILRQIYLMITVPLTHNLAFVFAGWPVTWAICAIGLLIYYRRVNWLPDE</sequence>
<dbReference type="PIRSF" id="PIRSF006603">
    <property type="entry name" value="DinF"/>
    <property type="match status" value="1"/>
</dbReference>
<dbReference type="InterPro" id="IPR002528">
    <property type="entry name" value="MATE_fam"/>
</dbReference>
<evidence type="ECO:0000256" key="4">
    <source>
        <dbReference type="ARBA" id="ARBA00022692"/>
    </source>
</evidence>
<evidence type="ECO:0000256" key="3">
    <source>
        <dbReference type="ARBA" id="ARBA00022475"/>
    </source>
</evidence>
<keyword evidence="5 7" id="KW-1133">Transmembrane helix</keyword>
<reference evidence="8" key="2">
    <citation type="submission" date="2014-06" db="EMBL/GenBank/DDBJ databases">
        <title>Draft genome sequence of Clostridium ramosum(DSM 1402).</title>
        <authorList>
            <person name="Sudarsanam P."/>
            <person name="Ley R."/>
            <person name="Guruge J."/>
            <person name="Turnbaugh P.J."/>
            <person name="Mahowald M."/>
            <person name="Liep D."/>
            <person name="Gordon J."/>
        </authorList>
    </citation>
    <scope>NUCLEOTIDE SEQUENCE</scope>
    <source>
        <strain evidence="8">DSM 1402</strain>
    </source>
</reference>
<evidence type="ECO:0000313" key="8">
    <source>
        <dbReference type="EMBL" id="EDS19175.1"/>
    </source>
</evidence>
<dbReference type="CDD" id="cd13138">
    <property type="entry name" value="MATE_yoeA_like"/>
    <property type="match status" value="1"/>
</dbReference>
<gene>
    <name evidence="8" type="ORF">CLORAM_01172</name>
</gene>
<comment type="caution">
    <text evidence="8">The sequence shown here is derived from an EMBL/GenBank/DDBJ whole genome shotgun (WGS) entry which is preliminary data.</text>
</comment>
<feature type="transmembrane region" description="Helical" evidence="7">
    <location>
        <begin position="357"/>
        <end position="382"/>
    </location>
</feature>
<dbReference type="Pfam" id="PF01554">
    <property type="entry name" value="MatE"/>
    <property type="match status" value="2"/>
</dbReference>
<dbReference type="PANTHER" id="PTHR43549:SF3">
    <property type="entry name" value="MULTIDRUG RESISTANCE PROTEIN YPNP-RELATED"/>
    <property type="match status" value="1"/>
</dbReference>
<keyword evidence="6 7" id="KW-0472">Membrane</keyword>
<dbReference type="GO" id="GO:0015297">
    <property type="term" value="F:antiporter activity"/>
    <property type="evidence" value="ECO:0007669"/>
    <property type="project" value="InterPro"/>
</dbReference>
<keyword evidence="4 7" id="KW-0812">Transmembrane</keyword>
<evidence type="ECO:0000256" key="2">
    <source>
        <dbReference type="ARBA" id="ARBA00022448"/>
    </source>
</evidence>
<evidence type="ECO:0000256" key="6">
    <source>
        <dbReference type="ARBA" id="ARBA00023136"/>
    </source>
</evidence>
<dbReference type="GO" id="GO:0042910">
    <property type="term" value="F:xenobiotic transmembrane transporter activity"/>
    <property type="evidence" value="ECO:0007669"/>
    <property type="project" value="InterPro"/>
</dbReference>
<evidence type="ECO:0000313" key="9">
    <source>
        <dbReference type="Proteomes" id="UP000005798"/>
    </source>
</evidence>
<dbReference type="InterPro" id="IPR052031">
    <property type="entry name" value="Membrane_Transporter-Flippase"/>
</dbReference>
<keyword evidence="2" id="KW-0813">Transport</keyword>
<dbReference type="GO" id="GO:0005886">
    <property type="term" value="C:plasma membrane"/>
    <property type="evidence" value="ECO:0007669"/>
    <property type="project" value="UniProtKB-SubCell"/>
</dbReference>
<comment type="subcellular location">
    <subcellularLocation>
        <location evidence="1">Cell membrane</location>
        <topology evidence="1">Multi-pass membrane protein</topology>
    </subcellularLocation>
</comment>
<feature type="transmembrane region" description="Helical" evidence="7">
    <location>
        <begin position="57"/>
        <end position="86"/>
    </location>
</feature>
<feature type="transmembrane region" description="Helical" evidence="7">
    <location>
        <begin position="106"/>
        <end position="128"/>
    </location>
</feature>
<accession>B0N403</accession>
<organism evidence="8 9">
    <name type="scientific">Thomasclavelia ramosa DSM 1402</name>
    <dbReference type="NCBI Taxonomy" id="445974"/>
    <lineage>
        <taxon>Bacteria</taxon>
        <taxon>Bacillati</taxon>
        <taxon>Bacillota</taxon>
        <taxon>Erysipelotrichia</taxon>
        <taxon>Erysipelotrichales</taxon>
        <taxon>Coprobacillaceae</taxon>
        <taxon>Thomasclavelia</taxon>
    </lineage>
</organism>
<keyword evidence="3" id="KW-1003">Cell membrane</keyword>
<dbReference type="EMBL" id="ABFX02000004">
    <property type="protein sequence ID" value="EDS19175.1"/>
    <property type="molecule type" value="Genomic_DNA"/>
</dbReference>
<dbReference type="HOGENOM" id="CLU_012893_5_0_9"/>
<feature type="transmembrane region" description="Helical" evidence="7">
    <location>
        <begin position="421"/>
        <end position="443"/>
    </location>
</feature>
<dbReference type="InterPro" id="IPR048279">
    <property type="entry name" value="MdtK-like"/>
</dbReference>